<dbReference type="EMBL" id="NJGE01000018">
    <property type="protein sequence ID" value="PIT68372.1"/>
    <property type="molecule type" value="Genomic_DNA"/>
</dbReference>
<evidence type="ECO:0000313" key="2">
    <source>
        <dbReference type="Proteomes" id="UP000229839"/>
    </source>
</evidence>
<reference evidence="1 2" key="1">
    <citation type="submission" date="2017-06" db="EMBL/GenBank/DDBJ databases">
        <title>Draft genome of Bartonella tribocorum strain L103, isolated from a rodent in Laos.</title>
        <authorList>
            <person name="Hadjadj L."/>
            <person name="Jiyipong T."/>
            <person name="Morand S."/>
            <person name="Diene S.M."/>
            <person name="Rolain J.-M."/>
        </authorList>
    </citation>
    <scope>NUCLEOTIDE SEQUENCE [LARGE SCALE GENOMIC DNA]</scope>
    <source>
        <strain evidence="1 2">L103</strain>
    </source>
</reference>
<gene>
    <name evidence="1" type="ORF">CER18_07355</name>
</gene>
<proteinExistence type="predicted"/>
<evidence type="ECO:0000313" key="1">
    <source>
        <dbReference type="EMBL" id="PIT68372.1"/>
    </source>
</evidence>
<dbReference type="AlphaFoldDB" id="A0A2N9Y9I9"/>
<name>A0A2N9Y9I9_9HYPH</name>
<organism evidence="1 2">
    <name type="scientific">Bartonella tribocorum</name>
    <dbReference type="NCBI Taxonomy" id="85701"/>
    <lineage>
        <taxon>Bacteria</taxon>
        <taxon>Pseudomonadati</taxon>
        <taxon>Pseudomonadota</taxon>
        <taxon>Alphaproteobacteria</taxon>
        <taxon>Hyphomicrobiales</taxon>
        <taxon>Bartonellaceae</taxon>
        <taxon>Bartonella</taxon>
    </lineage>
</organism>
<protein>
    <submittedName>
        <fullName evidence="1">Uncharacterized protein</fullName>
    </submittedName>
</protein>
<accession>A0A2N9Y9I9</accession>
<dbReference type="RefSeq" id="WP_100129391.1">
    <property type="nucleotide sequence ID" value="NZ_CADDYI010000008.1"/>
</dbReference>
<sequence length="69" mass="8174">MERKVLLIVPLSLLARLAFFSATKLVFLMINWGDRVYYRVQKNIMKKISYWLANTYSIVRYGLIETVSQ</sequence>
<comment type="caution">
    <text evidence="1">The sequence shown here is derived from an EMBL/GenBank/DDBJ whole genome shotgun (WGS) entry which is preliminary data.</text>
</comment>
<dbReference type="Proteomes" id="UP000229839">
    <property type="component" value="Unassembled WGS sequence"/>
</dbReference>